<comment type="caution">
    <text evidence="6">The sequence shown here is derived from an EMBL/GenBank/DDBJ whole genome shotgun (WGS) entry which is preliminary data.</text>
</comment>
<feature type="compositionally biased region" description="Low complexity" evidence="3">
    <location>
        <begin position="543"/>
        <end position="553"/>
    </location>
</feature>
<dbReference type="InterPro" id="IPR011330">
    <property type="entry name" value="Glyco_hydro/deAcase_b/a-brl"/>
</dbReference>
<dbReference type="InterPro" id="IPR002509">
    <property type="entry name" value="NODB_dom"/>
</dbReference>
<evidence type="ECO:0000313" key="7">
    <source>
        <dbReference type="Proteomes" id="UP001597280"/>
    </source>
</evidence>
<feature type="transmembrane region" description="Helical" evidence="4">
    <location>
        <begin position="24"/>
        <end position="45"/>
    </location>
</feature>
<proteinExistence type="predicted"/>
<keyword evidence="4" id="KW-0812">Transmembrane</keyword>
<dbReference type="InterPro" id="IPR050248">
    <property type="entry name" value="Polysacc_deacetylase_ArnD"/>
</dbReference>
<dbReference type="PANTHER" id="PTHR10587:SF133">
    <property type="entry name" value="CHITIN DEACETYLASE 1-RELATED"/>
    <property type="match status" value="1"/>
</dbReference>
<keyword evidence="7" id="KW-1185">Reference proteome</keyword>
<feature type="region of interest" description="Disordered" evidence="3">
    <location>
        <begin position="273"/>
        <end position="308"/>
    </location>
</feature>
<dbReference type="PANTHER" id="PTHR10587">
    <property type="entry name" value="GLYCOSYL TRANSFERASE-RELATED"/>
    <property type="match status" value="1"/>
</dbReference>
<feature type="compositionally biased region" description="Low complexity" evidence="3">
    <location>
        <begin position="299"/>
        <end position="308"/>
    </location>
</feature>
<dbReference type="Proteomes" id="UP001597280">
    <property type="component" value="Unassembled WGS sequence"/>
</dbReference>
<protein>
    <submittedName>
        <fullName evidence="6">Polysaccharide deacetylase family protein</fullName>
    </submittedName>
</protein>
<organism evidence="6 7">
    <name type="scientific">Brachybacterium rhamnosum</name>
    <dbReference type="NCBI Taxonomy" id="173361"/>
    <lineage>
        <taxon>Bacteria</taxon>
        <taxon>Bacillati</taxon>
        <taxon>Actinomycetota</taxon>
        <taxon>Actinomycetes</taxon>
        <taxon>Micrococcales</taxon>
        <taxon>Dermabacteraceae</taxon>
        <taxon>Brachybacterium</taxon>
    </lineage>
</organism>
<dbReference type="RefSeq" id="WP_343904173.1">
    <property type="nucleotide sequence ID" value="NZ_BAAAIS010000002.1"/>
</dbReference>
<evidence type="ECO:0000256" key="4">
    <source>
        <dbReference type="SAM" id="Phobius"/>
    </source>
</evidence>
<dbReference type="SUPFAM" id="SSF88713">
    <property type="entry name" value="Glycoside hydrolase/deacetylase"/>
    <property type="match status" value="1"/>
</dbReference>
<keyword evidence="4" id="KW-1133">Transmembrane helix</keyword>
<gene>
    <name evidence="6" type="ORF">ACFSDA_07660</name>
</gene>
<dbReference type="Gene3D" id="3.20.20.370">
    <property type="entry name" value="Glycoside hydrolase/deacetylase"/>
    <property type="match status" value="1"/>
</dbReference>
<dbReference type="Pfam" id="PF01522">
    <property type="entry name" value="Polysacc_deac_1"/>
    <property type="match status" value="1"/>
</dbReference>
<dbReference type="EMBL" id="JBHUFL010000002">
    <property type="protein sequence ID" value="MFD1834952.1"/>
    <property type="molecule type" value="Genomic_DNA"/>
</dbReference>
<accession>A0ABW4PXR3</accession>
<evidence type="ECO:0000256" key="3">
    <source>
        <dbReference type="SAM" id="MobiDB-lite"/>
    </source>
</evidence>
<keyword evidence="2" id="KW-0378">Hydrolase</keyword>
<keyword evidence="1" id="KW-0479">Metal-binding</keyword>
<reference evidence="7" key="1">
    <citation type="journal article" date="2019" name="Int. J. Syst. Evol. Microbiol.">
        <title>The Global Catalogue of Microorganisms (GCM) 10K type strain sequencing project: providing services to taxonomists for standard genome sequencing and annotation.</title>
        <authorList>
            <consortium name="The Broad Institute Genomics Platform"/>
            <consortium name="The Broad Institute Genome Sequencing Center for Infectious Disease"/>
            <person name="Wu L."/>
            <person name="Ma J."/>
        </authorList>
    </citation>
    <scope>NUCLEOTIDE SEQUENCE [LARGE SCALE GENOMIC DNA]</scope>
    <source>
        <strain evidence="7">JCM 11650</strain>
    </source>
</reference>
<sequence length="560" mass="58253">MRQDHEGRTRHRHLGRAELRRRRFLAGGIAALGLGGLGVGGVALLHPSGPQGPAGHGRDRGHRAHGPLTDLPDRAAHVPQAAMQKLPALAPATVEIPHLPTAPGLDAAIGVSVAKLLRERAVRGEAATLQVTGRIIASSPQALGVLLDVHEEEGVSSALLWYRAEGDRAFTSPGLVDAEQWPAFVSAVRELAGQERGVDVEEVTALLQEQPRPWGNGPALLPRADGTLDVLLPTVGRGDDARELLLTVPEEQAGALLAEDGLAVRAAIAEPSGHDPEAVTVPDPGGSVTTTEHPGTGGAARAAAARGPRTQLAPLAPEGERPSPVTAPDARLLRAIALTFDDGPSPTLNATLREHLLAERAAATFFMIGRSAQGSPALVAATAAAGHEVGSHSWSHQELSKLQGSALGDEVDKPATALEQAIGRAPSIMRPPFGARNRTTDRAAGALGEGVVLWDVDTLDWKTRDAAKTLAAVQDSAHRGSIILMHEIHEQSVAAVPSVLAWIREAGLTTLTCQEIAQNRLHPGQRISHGAERDGAASRKDAGTPTATSGAAAQLRGAAR</sequence>
<evidence type="ECO:0000313" key="6">
    <source>
        <dbReference type="EMBL" id="MFD1834952.1"/>
    </source>
</evidence>
<feature type="region of interest" description="Disordered" evidence="3">
    <location>
        <begin position="522"/>
        <end position="560"/>
    </location>
</feature>
<evidence type="ECO:0000256" key="1">
    <source>
        <dbReference type="ARBA" id="ARBA00022723"/>
    </source>
</evidence>
<feature type="compositionally biased region" description="Basic and acidic residues" evidence="3">
    <location>
        <begin position="529"/>
        <end position="542"/>
    </location>
</feature>
<keyword evidence="4" id="KW-0472">Membrane</keyword>
<name>A0ABW4PXR3_9MICO</name>
<evidence type="ECO:0000256" key="2">
    <source>
        <dbReference type="ARBA" id="ARBA00022801"/>
    </source>
</evidence>
<evidence type="ECO:0000259" key="5">
    <source>
        <dbReference type="PROSITE" id="PS51677"/>
    </source>
</evidence>
<dbReference type="PROSITE" id="PS51677">
    <property type="entry name" value="NODB"/>
    <property type="match status" value="1"/>
</dbReference>
<feature type="domain" description="NodB homology" evidence="5">
    <location>
        <begin position="334"/>
        <end position="511"/>
    </location>
</feature>
<feature type="region of interest" description="Disordered" evidence="3">
    <location>
        <begin position="48"/>
        <end position="67"/>
    </location>
</feature>